<evidence type="ECO:0000256" key="3">
    <source>
        <dbReference type="ARBA" id="ARBA00022475"/>
    </source>
</evidence>
<dbReference type="GO" id="GO:0005886">
    <property type="term" value="C:plasma membrane"/>
    <property type="evidence" value="ECO:0007669"/>
    <property type="project" value="UniProtKB-SubCell"/>
</dbReference>
<reference evidence="9 10" key="1">
    <citation type="journal article" date="2022" name="Microbiol. Resour. Announc.">
        <title>Complete Genome Sequence of the Hyperthermophilic and Acidophilic Archaeon Saccharolobus caldissimus Strain HS-3T.</title>
        <authorList>
            <person name="Sakai H.D."/>
            <person name="Kurosawa N."/>
        </authorList>
    </citation>
    <scope>NUCLEOTIDE SEQUENCE [LARGE SCALE GENOMIC DNA]</scope>
    <source>
        <strain evidence="9 10">JCM32116</strain>
    </source>
</reference>
<keyword evidence="2 7" id="KW-0813">Transport</keyword>
<keyword evidence="10" id="KW-1185">Reference proteome</keyword>
<dbReference type="AlphaFoldDB" id="A0AAQ4CV60"/>
<dbReference type="Proteomes" id="UP001319921">
    <property type="component" value="Chromosome"/>
</dbReference>
<evidence type="ECO:0000256" key="5">
    <source>
        <dbReference type="ARBA" id="ARBA00022989"/>
    </source>
</evidence>
<feature type="transmembrane region" description="Helical" evidence="7">
    <location>
        <begin position="248"/>
        <end position="272"/>
    </location>
</feature>
<keyword evidence="6 7" id="KW-0472">Membrane</keyword>
<dbReference type="SUPFAM" id="SSF161098">
    <property type="entry name" value="MetI-like"/>
    <property type="match status" value="1"/>
</dbReference>
<dbReference type="Pfam" id="PF19300">
    <property type="entry name" value="BPD_transp_1_N"/>
    <property type="match status" value="1"/>
</dbReference>
<proteinExistence type="inferred from homology"/>
<feature type="transmembrane region" description="Helical" evidence="7">
    <location>
        <begin position="115"/>
        <end position="140"/>
    </location>
</feature>
<dbReference type="CDD" id="cd06261">
    <property type="entry name" value="TM_PBP2"/>
    <property type="match status" value="1"/>
</dbReference>
<evidence type="ECO:0000313" key="9">
    <source>
        <dbReference type="EMBL" id="BDB99691.1"/>
    </source>
</evidence>
<accession>A0AAQ4CV60</accession>
<evidence type="ECO:0000256" key="1">
    <source>
        <dbReference type="ARBA" id="ARBA00004651"/>
    </source>
</evidence>
<comment type="subcellular location">
    <subcellularLocation>
        <location evidence="1 7">Cell membrane</location>
        <topology evidence="1 7">Multi-pass membrane protein</topology>
    </subcellularLocation>
</comment>
<organism evidence="9 10">
    <name type="scientific">Saccharolobus caldissimus</name>
    <dbReference type="NCBI Taxonomy" id="1702097"/>
    <lineage>
        <taxon>Archaea</taxon>
        <taxon>Thermoproteota</taxon>
        <taxon>Thermoprotei</taxon>
        <taxon>Sulfolobales</taxon>
        <taxon>Sulfolobaceae</taxon>
        <taxon>Saccharolobus</taxon>
    </lineage>
</organism>
<dbReference type="Pfam" id="PF00528">
    <property type="entry name" value="BPD_transp_1"/>
    <property type="match status" value="1"/>
</dbReference>
<gene>
    <name evidence="9" type="ORF">SACC_27080</name>
</gene>
<feature type="transmembrane region" description="Helical" evidence="7">
    <location>
        <begin position="12"/>
        <end position="33"/>
    </location>
</feature>
<dbReference type="EMBL" id="AP025226">
    <property type="protein sequence ID" value="BDB99691.1"/>
    <property type="molecule type" value="Genomic_DNA"/>
</dbReference>
<evidence type="ECO:0000256" key="6">
    <source>
        <dbReference type="ARBA" id="ARBA00023136"/>
    </source>
</evidence>
<evidence type="ECO:0000256" key="7">
    <source>
        <dbReference type="RuleBase" id="RU363032"/>
    </source>
</evidence>
<keyword evidence="5 7" id="KW-1133">Transmembrane helix</keyword>
<keyword evidence="4 7" id="KW-0812">Transmembrane</keyword>
<dbReference type="PANTHER" id="PTHR43163">
    <property type="entry name" value="DIPEPTIDE TRANSPORT SYSTEM PERMEASE PROTEIN DPPB-RELATED"/>
    <property type="match status" value="1"/>
</dbReference>
<dbReference type="InterPro" id="IPR035906">
    <property type="entry name" value="MetI-like_sf"/>
</dbReference>
<sequence length="334" mass="37598">MNISNKYTKKYLIRRITNAIIVFLIIVILNFLLPRLMPGNFALYYYSALLQDSGGTLSAKEAYIQIEKLFNLNKPLYIQFLIYLHQVFSFPPNFGPSFEYYPIPAWNIVFNALKWTLLLLGTSQLIAWTLGIFLGVYLALNKDKIIDRILQPSLIFMLSIPPFWLGIIIIIIFAITLRILPPTGAYGIYPTPISVLKHLILPMSVIILATLPSHTIVIRNSALEVLSSDFAFASIAQGLKRRTLIIKIIRNSILPSLTQLFLSLGWLFGGIYTVEYTFSYPGVGTVIANAVYARDYPVLEAALFITALAIIISNLAADLIYPLVDPRISYAEEI</sequence>
<dbReference type="RefSeq" id="WP_229570133.1">
    <property type="nucleotide sequence ID" value="NZ_AP025226.1"/>
</dbReference>
<evidence type="ECO:0000259" key="8">
    <source>
        <dbReference type="PROSITE" id="PS50928"/>
    </source>
</evidence>
<dbReference type="GO" id="GO:0055085">
    <property type="term" value="P:transmembrane transport"/>
    <property type="evidence" value="ECO:0007669"/>
    <property type="project" value="InterPro"/>
</dbReference>
<dbReference type="InterPro" id="IPR045621">
    <property type="entry name" value="BPD_transp_1_N"/>
</dbReference>
<evidence type="ECO:0000256" key="4">
    <source>
        <dbReference type="ARBA" id="ARBA00022692"/>
    </source>
</evidence>
<evidence type="ECO:0000256" key="2">
    <source>
        <dbReference type="ARBA" id="ARBA00022448"/>
    </source>
</evidence>
<dbReference type="GeneID" id="68867429"/>
<dbReference type="KEGG" id="scas:SACC_27080"/>
<feature type="transmembrane region" description="Helical" evidence="7">
    <location>
        <begin position="301"/>
        <end position="324"/>
    </location>
</feature>
<dbReference type="Gene3D" id="1.10.3720.10">
    <property type="entry name" value="MetI-like"/>
    <property type="match status" value="1"/>
</dbReference>
<name>A0AAQ4CV60_9CREN</name>
<dbReference type="PANTHER" id="PTHR43163:SF6">
    <property type="entry name" value="DIPEPTIDE TRANSPORT SYSTEM PERMEASE PROTEIN DPPB-RELATED"/>
    <property type="match status" value="1"/>
</dbReference>
<dbReference type="PROSITE" id="PS50928">
    <property type="entry name" value="ABC_TM1"/>
    <property type="match status" value="1"/>
</dbReference>
<keyword evidence="3" id="KW-1003">Cell membrane</keyword>
<feature type="transmembrane region" description="Helical" evidence="7">
    <location>
        <begin position="152"/>
        <end position="179"/>
    </location>
</feature>
<comment type="similarity">
    <text evidence="7">Belongs to the binding-protein-dependent transport system permease family.</text>
</comment>
<dbReference type="InterPro" id="IPR000515">
    <property type="entry name" value="MetI-like"/>
</dbReference>
<feature type="transmembrane region" description="Helical" evidence="7">
    <location>
        <begin position="199"/>
        <end position="218"/>
    </location>
</feature>
<protein>
    <submittedName>
        <fullName evidence="9">Peptide ABC transporter permease</fullName>
    </submittedName>
</protein>
<feature type="domain" description="ABC transmembrane type-1" evidence="8">
    <location>
        <begin position="113"/>
        <end position="317"/>
    </location>
</feature>
<evidence type="ECO:0000313" key="10">
    <source>
        <dbReference type="Proteomes" id="UP001319921"/>
    </source>
</evidence>